<protein>
    <recommendedName>
        <fullName evidence="2">NADH dehydrogenase [ubiquinone] 1 alpha subcomplex subunit</fullName>
    </recommendedName>
</protein>
<keyword evidence="2" id="KW-0679">Respiratory chain</keyword>
<evidence type="ECO:0000313" key="3">
    <source>
        <dbReference type="EMBL" id="KEF60611.1"/>
    </source>
</evidence>
<dbReference type="VEuPathDB" id="FungiDB:A1O9_02172"/>
<organism evidence="3 4">
    <name type="scientific">Exophiala aquamarina CBS 119918</name>
    <dbReference type="NCBI Taxonomy" id="1182545"/>
    <lineage>
        <taxon>Eukaryota</taxon>
        <taxon>Fungi</taxon>
        <taxon>Dikarya</taxon>
        <taxon>Ascomycota</taxon>
        <taxon>Pezizomycotina</taxon>
        <taxon>Eurotiomycetes</taxon>
        <taxon>Chaetothyriomycetidae</taxon>
        <taxon>Chaetothyriales</taxon>
        <taxon>Herpotrichiellaceae</taxon>
        <taxon>Exophiala</taxon>
    </lineage>
</organism>
<comment type="similarity">
    <text evidence="1 2">Belongs to the complex I NDUFA12 subunit family.</text>
</comment>
<dbReference type="Proteomes" id="UP000027920">
    <property type="component" value="Unassembled WGS sequence"/>
</dbReference>
<gene>
    <name evidence="3" type="ORF">A1O9_02172</name>
</gene>
<dbReference type="AlphaFoldDB" id="A0A072PL47"/>
<name>A0A072PL47_9EURO</name>
<keyword evidence="2" id="KW-0249">Electron transport</keyword>
<keyword evidence="2" id="KW-0472">Membrane</keyword>
<comment type="function">
    <text evidence="2">Accessory subunit of the mitochondrial membrane respiratory chain NADH dehydrogenase (Complex I), that is believed not to be involved in catalysis. Complex I functions in the transfer of electrons from NADH to the respiratory chain. The immediate electron acceptor for the enzyme is believed to be ubiquinone.</text>
</comment>
<dbReference type="GeneID" id="25277117"/>
<keyword evidence="4" id="KW-1185">Reference proteome</keyword>
<keyword evidence="2" id="KW-0999">Mitochondrion inner membrane</keyword>
<dbReference type="PANTHER" id="PTHR12910">
    <property type="entry name" value="NADH-UBIQUINONE OXIDOREDUCTASE SUBUNIT B17.2"/>
    <property type="match status" value="1"/>
</dbReference>
<evidence type="ECO:0000256" key="1">
    <source>
        <dbReference type="ARBA" id="ARBA00007355"/>
    </source>
</evidence>
<dbReference type="STRING" id="1182545.A0A072PL47"/>
<dbReference type="InterPro" id="IPR007763">
    <property type="entry name" value="NDUFA12"/>
</dbReference>
<keyword evidence="2" id="KW-0496">Mitochondrion</keyword>
<dbReference type="GO" id="GO:0045271">
    <property type="term" value="C:respiratory chain complex I"/>
    <property type="evidence" value="ECO:0007669"/>
    <property type="project" value="InterPro"/>
</dbReference>
<reference evidence="3 4" key="1">
    <citation type="submission" date="2013-03" db="EMBL/GenBank/DDBJ databases">
        <title>The Genome Sequence of Exophiala aquamarina CBS 119918.</title>
        <authorList>
            <consortium name="The Broad Institute Genomics Platform"/>
            <person name="Cuomo C."/>
            <person name="de Hoog S."/>
            <person name="Gorbushina A."/>
            <person name="Walker B."/>
            <person name="Young S.K."/>
            <person name="Zeng Q."/>
            <person name="Gargeya S."/>
            <person name="Fitzgerald M."/>
            <person name="Haas B."/>
            <person name="Abouelleil A."/>
            <person name="Allen A.W."/>
            <person name="Alvarado L."/>
            <person name="Arachchi H.M."/>
            <person name="Berlin A.M."/>
            <person name="Chapman S.B."/>
            <person name="Gainer-Dewar J."/>
            <person name="Goldberg J."/>
            <person name="Griggs A."/>
            <person name="Gujja S."/>
            <person name="Hansen M."/>
            <person name="Howarth C."/>
            <person name="Imamovic A."/>
            <person name="Ireland A."/>
            <person name="Larimer J."/>
            <person name="McCowan C."/>
            <person name="Murphy C."/>
            <person name="Pearson M."/>
            <person name="Poon T.W."/>
            <person name="Priest M."/>
            <person name="Roberts A."/>
            <person name="Saif S."/>
            <person name="Shea T."/>
            <person name="Sisk P."/>
            <person name="Sykes S."/>
            <person name="Wortman J."/>
            <person name="Nusbaum C."/>
            <person name="Birren B."/>
        </authorList>
    </citation>
    <scope>NUCLEOTIDE SEQUENCE [LARGE SCALE GENOMIC DNA]</scope>
    <source>
        <strain evidence="3 4">CBS 119918</strain>
    </source>
</reference>
<dbReference type="PANTHER" id="PTHR12910:SF2">
    <property type="entry name" value="NADH DEHYDROGENASE [UBIQUINONE] 1 ALPHA SUBCOMPLEX SUBUNIT 12"/>
    <property type="match status" value="1"/>
</dbReference>
<evidence type="ECO:0000256" key="2">
    <source>
        <dbReference type="RuleBase" id="RU363103"/>
    </source>
</evidence>
<comment type="caution">
    <text evidence="3">The sequence shown here is derived from an EMBL/GenBank/DDBJ whole genome shotgun (WGS) entry which is preliminary data.</text>
</comment>
<evidence type="ECO:0000313" key="4">
    <source>
        <dbReference type="Proteomes" id="UP000027920"/>
    </source>
</evidence>
<proteinExistence type="inferred from homology"/>
<dbReference type="EMBL" id="AMGV01000002">
    <property type="protein sequence ID" value="KEF60611.1"/>
    <property type="molecule type" value="Genomic_DNA"/>
</dbReference>
<sequence>MSTLTRTFRNLWKIGIKDYGHQMQYIGDTKFGVLIGTDRWGNKYYENLEEELPLRTRWVDYKDYELDASQIDPGWHAWMSYNVDKPPTEDKIMALGIRPWESKVPVVNNTASRAAYRPYSTTKPKYEAWQPVAKARTGA</sequence>
<dbReference type="GO" id="GO:0006979">
    <property type="term" value="P:response to oxidative stress"/>
    <property type="evidence" value="ECO:0007669"/>
    <property type="project" value="TreeGrafter"/>
</dbReference>
<dbReference type="HOGENOM" id="CLU_110455_2_1_1"/>
<comment type="subcellular location">
    <subcellularLocation>
        <location evidence="2">Mitochondrion inner membrane</location>
        <topology evidence="2">Peripheral membrane protein</topology>
        <orientation evidence="2">Matrix side</orientation>
    </subcellularLocation>
</comment>
<keyword evidence="2" id="KW-0813">Transport</keyword>
<dbReference type="OrthoDB" id="274641at2759"/>
<dbReference type="RefSeq" id="XP_013263201.1">
    <property type="nucleotide sequence ID" value="XM_013407747.1"/>
</dbReference>
<dbReference type="GO" id="GO:0005743">
    <property type="term" value="C:mitochondrial inner membrane"/>
    <property type="evidence" value="ECO:0007669"/>
    <property type="project" value="UniProtKB-SubCell"/>
</dbReference>
<keyword evidence="3" id="KW-0830">Ubiquinone</keyword>
<dbReference type="Pfam" id="PF05071">
    <property type="entry name" value="NDUFA12"/>
    <property type="match status" value="1"/>
</dbReference>
<accession>A0A072PL47</accession>